<accession>A0A521FFI2</accession>
<sequence length="78" mass="8973">MKKLPSLHEQAFKYKNTKRLQHDGGRAWIKDSQLHEARKDANGRFVTVPQKLKVPSTSTQMHDDNKNLPNIRPDNAPV</sequence>
<gene>
    <name evidence="2" type="ORF">SAMN06265219_11856</name>
</gene>
<dbReference type="OrthoDB" id="1525238at2"/>
<name>A0A521FFI2_9BACT</name>
<dbReference type="RefSeq" id="WP_142456072.1">
    <property type="nucleotide sequence ID" value="NZ_FXTP01000018.1"/>
</dbReference>
<organism evidence="2 3">
    <name type="scientific">Gracilimonas mengyeensis</name>
    <dbReference type="NCBI Taxonomy" id="1302730"/>
    <lineage>
        <taxon>Bacteria</taxon>
        <taxon>Pseudomonadati</taxon>
        <taxon>Balneolota</taxon>
        <taxon>Balneolia</taxon>
        <taxon>Balneolales</taxon>
        <taxon>Balneolaceae</taxon>
        <taxon>Gracilimonas</taxon>
    </lineage>
</organism>
<dbReference type="EMBL" id="FXTP01000018">
    <property type="protein sequence ID" value="SMO94942.1"/>
    <property type="molecule type" value="Genomic_DNA"/>
</dbReference>
<dbReference type="AlphaFoldDB" id="A0A521FFI2"/>
<evidence type="ECO:0000313" key="3">
    <source>
        <dbReference type="Proteomes" id="UP000317557"/>
    </source>
</evidence>
<proteinExistence type="predicted"/>
<reference evidence="2 3" key="1">
    <citation type="submission" date="2017-05" db="EMBL/GenBank/DDBJ databases">
        <authorList>
            <person name="Varghese N."/>
            <person name="Submissions S."/>
        </authorList>
    </citation>
    <scope>NUCLEOTIDE SEQUENCE [LARGE SCALE GENOMIC DNA]</scope>
    <source>
        <strain evidence="2 3">DSM 21985</strain>
    </source>
</reference>
<evidence type="ECO:0000313" key="2">
    <source>
        <dbReference type="EMBL" id="SMO94942.1"/>
    </source>
</evidence>
<feature type="region of interest" description="Disordered" evidence="1">
    <location>
        <begin position="54"/>
        <end position="78"/>
    </location>
</feature>
<protein>
    <submittedName>
        <fullName evidence="2">Uncharacterized protein</fullName>
    </submittedName>
</protein>
<keyword evidence="3" id="KW-1185">Reference proteome</keyword>
<evidence type="ECO:0000256" key="1">
    <source>
        <dbReference type="SAM" id="MobiDB-lite"/>
    </source>
</evidence>
<dbReference type="Proteomes" id="UP000317557">
    <property type="component" value="Unassembled WGS sequence"/>
</dbReference>